<dbReference type="OrthoDB" id="9808773at2"/>
<proteinExistence type="inferred from homology"/>
<comment type="function">
    <text evidence="6">Specifically methylates the N7 position of guanine in position 527 of 16S rRNA.</text>
</comment>
<dbReference type="GO" id="GO:0005829">
    <property type="term" value="C:cytosol"/>
    <property type="evidence" value="ECO:0007669"/>
    <property type="project" value="TreeGrafter"/>
</dbReference>
<evidence type="ECO:0000256" key="4">
    <source>
        <dbReference type="ARBA" id="ARBA00022679"/>
    </source>
</evidence>
<dbReference type="EC" id="2.1.1.170" evidence="6"/>
<feature type="binding site" evidence="6">
    <location>
        <position position="130"/>
    </location>
    <ligand>
        <name>S-adenosyl-L-methionine</name>
        <dbReference type="ChEBI" id="CHEBI:59789"/>
    </ligand>
</feature>
<protein>
    <recommendedName>
        <fullName evidence="6">Ribosomal RNA small subunit methyltransferase G</fullName>
        <ecNumber evidence="6">2.1.1.170</ecNumber>
    </recommendedName>
    <alternativeName>
        <fullName evidence="6">16S rRNA 7-methylguanosine methyltransferase</fullName>
        <shortName evidence="6">16S rRNA m7G methyltransferase</shortName>
    </alternativeName>
</protein>
<organism evidence="7 8">
    <name type="scientific">Nereida ignava</name>
    <dbReference type="NCBI Taxonomy" id="282199"/>
    <lineage>
        <taxon>Bacteria</taxon>
        <taxon>Pseudomonadati</taxon>
        <taxon>Pseudomonadota</taxon>
        <taxon>Alphaproteobacteria</taxon>
        <taxon>Rhodobacterales</taxon>
        <taxon>Roseobacteraceae</taxon>
        <taxon>Nereida</taxon>
    </lineage>
</organism>
<dbReference type="STRING" id="282199.GCA_001049735_01198"/>
<comment type="subcellular location">
    <subcellularLocation>
        <location evidence="6">Cytoplasm</location>
    </subcellularLocation>
</comment>
<dbReference type="Pfam" id="PF02527">
    <property type="entry name" value="GidB"/>
    <property type="match status" value="1"/>
</dbReference>
<dbReference type="HAMAP" id="MF_00074">
    <property type="entry name" value="16SrRNA_methyltr_G"/>
    <property type="match status" value="1"/>
</dbReference>
<accession>A0A0U1NK90</accession>
<name>A0A0U1NK90_9RHOB</name>
<reference evidence="7 8" key="1">
    <citation type="submission" date="2015-04" db="EMBL/GenBank/DDBJ databases">
        <authorList>
            <person name="Syromyatnikov M.Y."/>
            <person name="Popov V.N."/>
        </authorList>
    </citation>
    <scope>NUCLEOTIDE SEQUENCE [LARGE SCALE GENOMIC DNA]</scope>
    <source>
        <strain evidence="7 8">CECT 5292</strain>
    </source>
</reference>
<evidence type="ECO:0000313" key="7">
    <source>
        <dbReference type="EMBL" id="CRK75156.1"/>
    </source>
</evidence>
<dbReference type="PANTHER" id="PTHR31760">
    <property type="entry name" value="S-ADENOSYL-L-METHIONINE-DEPENDENT METHYLTRANSFERASES SUPERFAMILY PROTEIN"/>
    <property type="match status" value="1"/>
</dbReference>
<evidence type="ECO:0000256" key="3">
    <source>
        <dbReference type="ARBA" id="ARBA00022603"/>
    </source>
</evidence>
<keyword evidence="8" id="KW-1185">Reference proteome</keyword>
<keyword evidence="4 6" id="KW-0808">Transferase</keyword>
<gene>
    <name evidence="6 7" type="primary">rsmG</name>
    <name evidence="7" type="ORF">NIG5292_01199</name>
</gene>
<feature type="binding site" evidence="6">
    <location>
        <begin position="116"/>
        <end position="117"/>
    </location>
    <ligand>
        <name>S-adenosyl-L-methionine</name>
        <dbReference type="ChEBI" id="CHEBI:59789"/>
    </ligand>
</feature>
<keyword evidence="1 6" id="KW-0963">Cytoplasm</keyword>
<dbReference type="PIRSF" id="PIRSF003078">
    <property type="entry name" value="GidB"/>
    <property type="match status" value="1"/>
</dbReference>
<sequence>MDVSRETSERLQAYEALIRKWNPKINLVSPATLGSLSDRHINDSLQICSHISEITQTVADLGSGGGLPGIVIAIHNLQAAPQRATVLVESDARKCAFLRTCIRELSLNARVETARIEILEPLSADVITARALASLNVLFDWAHPHGHSDTEYLFLKGRMVEAELAVVRDKWSFELDLVPSKTDPEAKLVKIKALKRA</sequence>
<dbReference type="GO" id="GO:0070043">
    <property type="term" value="F:rRNA (guanine-N7-)-methyltransferase activity"/>
    <property type="evidence" value="ECO:0007669"/>
    <property type="project" value="UniProtKB-UniRule"/>
</dbReference>
<comment type="catalytic activity">
    <reaction evidence="6">
        <text>guanosine(527) in 16S rRNA + S-adenosyl-L-methionine = N(7)-methylguanosine(527) in 16S rRNA + S-adenosyl-L-homocysteine</text>
        <dbReference type="Rhea" id="RHEA:42732"/>
        <dbReference type="Rhea" id="RHEA-COMP:10209"/>
        <dbReference type="Rhea" id="RHEA-COMP:10210"/>
        <dbReference type="ChEBI" id="CHEBI:57856"/>
        <dbReference type="ChEBI" id="CHEBI:59789"/>
        <dbReference type="ChEBI" id="CHEBI:74269"/>
        <dbReference type="ChEBI" id="CHEBI:74480"/>
        <dbReference type="EC" id="2.1.1.170"/>
    </reaction>
</comment>
<dbReference type="NCBIfam" id="TIGR00138">
    <property type="entry name" value="rsmG_gidB"/>
    <property type="match status" value="1"/>
</dbReference>
<evidence type="ECO:0000256" key="5">
    <source>
        <dbReference type="ARBA" id="ARBA00022691"/>
    </source>
</evidence>
<keyword evidence="3 6" id="KW-0489">Methyltransferase</keyword>
<evidence type="ECO:0000256" key="1">
    <source>
        <dbReference type="ARBA" id="ARBA00022490"/>
    </source>
</evidence>
<evidence type="ECO:0000256" key="2">
    <source>
        <dbReference type="ARBA" id="ARBA00022552"/>
    </source>
</evidence>
<evidence type="ECO:0000313" key="8">
    <source>
        <dbReference type="Proteomes" id="UP000048949"/>
    </source>
</evidence>
<feature type="binding site" evidence="6">
    <location>
        <position position="67"/>
    </location>
    <ligand>
        <name>S-adenosyl-L-methionine</name>
        <dbReference type="ChEBI" id="CHEBI:59789"/>
    </ligand>
</feature>
<dbReference type="Gene3D" id="3.40.50.150">
    <property type="entry name" value="Vaccinia Virus protein VP39"/>
    <property type="match status" value="1"/>
</dbReference>
<comment type="similarity">
    <text evidence="6">Belongs to the methyltransferase superfamily. RNA methyltransferase RsmG family.</text>
</comment>
<dbReference type="InterPro" id="IPR003682">
    <property type="entry name" value="rRNA_ssu_MeTfrase_G"/>
</dbReference>
<feature type="binding site" evidence="6">
    <location>
        <position position="62"/>
    </location>
    <ligand>
        <name>S-adenosyl-L-methionine</name>
        <dbReference type="ChEBI" id="CHEBI:59789"/>
    </ligand>
</feature>
<keyword evidence="2 6" id="KW-0698">rRNA processing</keyword>
<comment type="caution">
    <text evidence="6">Lacks conserved residue(s) required for the propagation of feature annotation.</text>
</comment>
<dbReference type="AlphaFoldDB" id="A0A0U1NK90"/>
<dbReference type="InterPro" id="IPR029063">
    <property type="entry name" value="SAM-dependent_MTases_sf"/>
</dbReference>
<dbReference type="PANTHER" id="PTHR31760:SF0">
    <property type="entry name" value="S-ADENOSYL-L-METHIONINE-DEPENDENT METHYLTRANSFERASES SUPERFAMILY PROTEIN"/>
    <property type="match status" value="1"/>
</dbReference>
<dbReference type="EMBL" id="CVQV01000005">
    <property type="protein sequence ID" value="CRK75156.1"/>
    <property type="molecule type" value="Genomic_DNA"/>
</dbReference>
<dbReference type="RefSeq" id="WP_048598557.1">
    <property type="nucleotide sequence ID" value="NZ_CVPC01000005.1"/>
</dbReference>
<dbReference type="Proteomes" id="UP000048949">
    <property type="component" value="Unassembled WGS sequence"/>
</dbReference>
<keyword evidence="5 6" id="KW-0949">S-adenosyl-L-methionine</keyword>
<dbReference type="SUPFAM" id="SSF53335">
    <property type="entry name" value="S-adenosyl-L-methionine-dependent methyltransferases"/>
    <property type="match status" value="1"/>
</dbReference>
<evidence type="ECO:0000256" key="6">
    <source>
        <dbReference type="HAMAP-Rule" id="MF_00074"/>
    </source>
</evidence>